<name>A0A4Y5YBX0_9GAMM</name>
<proteinExistence type="predicted"/>
<dbReference type="EMBL" id="CP041036">
    <property type="protein sequence ID" value="QDE30089.1"/>
    <property type="molecule type" value="Genomic_DNA"/>
</dbReference>
<reference evidence="1 2" key="1">
    <citation type="submission" date="2019-06" db="EMBL/GenBank/DDBJ databases">
        <title>The genome of Shewanella sp. SM1901.</title>
        <authorList>
            <person name="Cha Q."/>
        </authorList>
    </citation>
    <scope>NUCLEOTIDE SEQUENCE [LARGE SCALE GENOMIC DNA]</scope>
    <source>
        <strain evidence="1 2">SM1901</strain>
    </source>
</reference>
<dbReference type="AlphaFoldDB" id="A0A4Y5YBX0"/>
<keyword evidence="2" id="KW-1185">Reference proteome</keyword>
<gene>
    <name evidence="1" type="ORF">FH971_03320</name>
</gene>
<dbReference type="KEGG" id="spol:FH971_03320"/>
<evidence type="ECO:0000313" key="1">
    <source>
        <dbReference type="EMBL" id="QDE30089.1"/>
    </source>
</evidence>
<dbReference type="RefSeq" id="WP_140233346.1">
    <property type="nucleotide sequence ID" value="NZ_CP041036.1"/>
</dbReference>
<dbReference type="InterPro" id="IPR021974">
    <property type="entry name" value="DUF3581"/>
</dbReference>
<dbReference type="Proteomes" id="UP000319809">
    <property type="component" value="Chromosome"/>
</dbReference>
<evidence type="ECO:0000313" key="2">
    <source>
        <dbReference type="Proteomes" id="UP000319809"/>
    </source>
</evidence>
<protein>
    <submittedName>
        <fullName evidence="1">DUF3581 family protein</fullName>
    </submittedName>
</protein>
<sequence length="233" mass="26475">MFLSPYFTKQDQSVFISAQQASDFAKKVAGDFNPIHDVGAKRFCVPGDLLFALVLTEYGLSQNMQFKFAGMVGDNVELHVDKSVGDKFSICDTKGKEYLHIERQGEVCKCDVQTAAFIKSYVAFSGLNFIHVLVPMMKQYKVMINPDRPLVIYESMSFHLDSYDFEDISLHLIDQQLLINGKRGDVTLSFELRHNERAIGTGKKTLVLSGLREYDEDKAQQMCQNYESRKVTL</sequence>
<accession>A0A4Y5YBX0</accession>
<dbReference type="Pfam" id="PF12119">
    <property type="entry name" value="DUF3581"/>
    <property type="match status" value="1"/>
</dbReference>
<organism evidence="1 2">
    <name type="scientific">Shewanella polaris</name>
    <dbReference type="NCBI Taxonomy" id="2588449"/>
    <lineage>
        <taxon>Bacteria</taxon>
        <taxon>Pseudomonadati</taxon>
        <taxon>Pseudomonadota</taxon>
        <taxon>Gammaproteobacteria</taxon>
        <taxon>Alteromonadales</taxon>
        <taxon>Shewanellaceae</taxon>
        <taxon>Shewanella</taxon>
    </lineage>
</organism>